<evidence type="ECO:0000313" key="3">
    <source>
        <dbReference type="RefSeq" id="XP_023178522.1"/>
    </source>
</evidence>
<name>A0A6J1MB36_DROHY</name>
<protein>
    <submittedName>
        <fullName evidence="3">Uncharacterized protein LOC111604624 isoform X2</fullName>
    </submittedName>
</protein>
<dbReference type="AlphaFoldDB" id="A0A6J1MB36"/>
<sequence length="86" mass="9663">MSQKDNFTFRRAEKTDMKAVIEMIQELADFERMSDGPQLSEQAPALAMRSASTRTPPGKAVPYFLRTSMCVQLIVGRAPVHESFGR</sequence>
<evidence type="ECO:0000313" key="2">
    <source>
        <dbReference type="Proteomes" id="UP000504633"/>
    </source>
</evidence>
<organism evidence="2 3">
    <name type="scientific">Drosophila hydei</name>
    <name type="common">Fruit fly</name>
    <dbReference type="NCBI Taxonomy" id="7224"/>
    <lineage>
        <taxon>Eukaryota</taxon>
        <taxon>Metazoa</taxon>
        <taxon>Ecdysozoa</taxon>
        <taxon>Arthropoda</taxon>
        <taxon>Hexapoda</taxon>
        <taxon>Insecta</taxon>
        <taxon>Pterygota</taxon>
        <taxon>Neoptera</taxon>
        <taxon>Endopterygota</taxon>
        <taxon>Diptera</taxon>
        <taxon>Brachycera</taxon>
        <taxon>Muscomorpha</taxon>
        <taxon>Ephydroidea</taxon>
        <taxon>Drosophilidae</taxon>
        <taxon>Drosophila</taxon>
    </lineage>
</organism>
<dbReference type="Gene3D" id="3.40.630.30">
    <property type="match status" value="1"/>
</dbReference>
<proteinExistence type="predicted"/>
<dbReference type="GeneID" id="111604624"/>
<gene>
    <name evidence="3" type="primary">LOC111604624</name>
</gene>
<reference evidence="3" key="1">
    <citation type="submission" date="2025-08" db="UniProtKB">
        <authorList>
            <consortium name="RefSeq"/>
        </authorList>
    </citation>
    <scope>IDENTIFICATION</scope>
    <source>
        <strain evidence="3">15085-1641.00</strain>
        <tissue evidence="3">Whole body</tissue>
    </source>
</reference>
<dbReference type="Proteomes" id="UP000504633">
    <property type="component" value="Unplaced"/>
</dbReference>
<evidence type="ECO:0000256" key="1">
    <source>
        <dbReference type="SAM" id="MobiDB-lite"/>
    </source>
</evidence>
<keyword evidence="2" id="KW-1185">Reference proteome</keyword>
<feature type="region of interest" description="Disordered" evidence="1">
    <location>
        <begin position="32"/>
        <end position="58"/>
    </location>
</feature>
<dbReference type="RefSeq" id="XP_023178522.1">
    <property type="nucleotide sequence ID" value="XM_023322754.2"/>
</dbReference>
<accession>A0A6J1MB36</accession>
<dbReference type="OrthoDB" id="7305308at2759"/>